<evidence type="ECO:0000313" key="1">
    <source>
        <dbReference type="EMBL" id="KAK0725616.1"/>
    </source>
</evidence>
<organism evidence="1 2">
    <name type="scientific">Lasiosphaeris hirsuta</name>
    <dbReference type="NCBI Taxonomy" id="260670"/>
    <lineage>
        <taxon>Eukaryota</taxon>
        <taxon>Fungi</taxon>
        <taxon>Dikarya</taxon>
        <taxon>Ascomycota</taxon>
        <taxon>Pezizomycotina</taxon>
        <taxon>Sordariomycetes</taxon>
        <taxon>Sordariomycetidae</taxon>
        <taxon>Sordariales</taxon>
        <taxon>Lasiosphaeriaceae</taxon>
        <taxon>Lasiosphaeris</taxon>
    </lineage>
</organism>
<evidence type="ECO:0000313" key="2">
    <source>
        <dbReference type="Proteomes" id="UP001172102"/>
    </source>
</evidence>
<dbReference type="AlphaFoldDB" id="A0AA40E6B3"/>
<protein>
    <submittedName>
        <fullName evidence="1">Uncharacterized protein</fullName>
    </submittedName>
</protein>
<proteinExistence type="predicted"/>
<dbReference type="EMBL" id="JAUKUA010000002">
    <property type="protein sequence ID" value="KAK0725616.1"/>
    <property type="molecule type" value="Genomic_DNA"/>
</dbReference>
<comment type="caution">
    <text evidence="1">The sequence shown here is derived from an EMBL/GenBank/DDBJ whole genome shotgun (WGS) entry which is preliminary data.</text>
</comment>
<name>A0AA40E6B3_9PEZI</name>
<reference evidence="1" key="1">
    <citation type="submission" date="2023-06" db="EMBL/GenBank/DDBJ databases">
        <title>Genome-scale phylogeny and comparative genomics of the fungal order Sordariales.</title>
        <authorList>
            <consortium name="Lawrence Berkeley National Laboratory"/>
            <person name="Hensen N."/>
            <person name="Bonometti L."/>
            <person name="Westerberg I."/>
            <person name="Brannstrom I.O."/>
            <person name="Guillou S."/>
            <person name="Cros-Aarteil S."/>
            <person name="Calhoun S."/>
            <person name="Haridas S."/>
            <person name="Kuo A."/>
            <person name="Mondo S."/>
            <person name="Pangilinan J."/>
            <person name="Riley R."/>
            <person name="Labutti K."/>
            <person name="Andreopoulos B."/>
            <person name="Lipzen A."/>
            <person name="Chen C."/>
            <person name="Yanf M."/>
            <person name="Daum C."/>
            <person name="Ng V."/>
            <person name="Clum A."/>
            <person name="Steindorff A."/>
            <person name="Ohm R."/>
            <person name="Martin F."/>
            <person name="Silar P."/>
            <person name="Natvig D."/>
            <person name="Lalanne C."/>
            <person name="Gautier V."/>
            <person name="Ament-Velasquez S.L."/>
            <person name="Kruys A."/>
            <person name="Hutchinson M.I."/>
            <person name="Powell A.J."/>
            <person name="Barry K."/>
            <person name="Miller A.N."/>
            <person name="Grigoriev I.V."/>
            <person name="Debuchy R."/>
            <person name="Gladieux P."/>
            <person name="Thoren M.H."/>
            <person name="Johannesson H."/>
        </authorList>
    </citation>
    <scope>NUCLEOTIDE SEQUENCE</scope>
    <source>
        <strain evidence="1">SMH4607-1</strain>
    </source>
</reference>
<gene>
    <name evidence="1" type="ORF">B0H67DRAFT_642005</name>
</gene>
<keyword evidence="2" id="KW-1185">Reference proteome</keyword>
<sequence length="127" mass="13891">MGALFPNDQLLSLAGQSTVPFAFLPVLHRHETTQSSLDDLPLGIAQNYWNHQGYHAHMSFGMGASSTFLSALVGSGKIVTRAWSIFWGRQGATQNTQLDGSIVPDAPCLMTLPRDPYFENFGDYTNA</sequence>
<accession>A0AA40E6B3</accession>
<dbReference type="Proteomes" id="UP001172102">
    <property type="component" value="Unassembled WGS sequence"/>
</dbReference>